<feature type="compositionally biased region" description="Basic and acidic residues" evidence="1">
    <location>
        <begin position="16"/>
        <end position="39"/>
    </location>
</feature>
<feature type="non-terminal residue" evidence="2">
    <location>
        <position position="39"/>
    </location>
</feature>
<gene>
    <name evidence="2" type="ORF">AVDCRST_MAG19-4987</name>
</gene>
<dbReference type="AlphaFoldDB" id="A0A6J4VWA9"/>
<feature type="non-terminal residue" evidence="2">
    <location>
        <position position="1"/>
    </location>
</feature>
<reference evidence="2" key="1">
    <citation type="submission" date="2020-02" db="EMBL/GenBank/DDBJ databases">
        <authorList>
            <person name="Meier V. D."/>
        </authorList>
    </citation>
    <scope>NUCLEOTIDE SEQUENCE</scope>
    <source>
        <strain evidence="2">AVDCRST_MAG19</strain>
    </source>
</reference>
<proteinExistence type="predicted"/>
<evidence type="ECO:0000313" key="2">
    <source>
        <dbReference type="EMBL" id="CAA9586921.1"/>
    </source>
</evidence>
<evidence type="ECO:0000256" key="1">
    <source>
        <dbReference type="SAM" id="MobiDB-lite"/>
    </source>
</evidence>
<feature type="region of interest" description="Disordered" evidence="1">
    <location>
        <begin position="1"/>
        <end position="39"/>
    </location>
</feature>
<name>A0A6J4VWA9_9BACT</name>
<protein>
    <submittedName>
        <fullName evidence="2">Uncharacterized protein</fullName>
    </submittedName>
</protein>
<organism evidence="2">
    <name type="scientific">uncultured Thermomicrobiales bacterium</name>
    <dbReference type="NCBI Taxonomy" id="1645740"/>
    <lineage>
        <taxon>Bacteria</taxon>
        <taxon>Pseudomonadati</taxon>
        <taxon>Thermomicrobiota</taxon>
        <taxon>Thermomicrobia</taxon>
        <taxon>Thermomicrobiales</taxon>
        <taxon>environmental samples</taxon>
    </lineage>
</organism>
<accession>A0A6J4VWA9</accession>
<dbReference type="EMBL" id="CADCWL010000263">
    <property type="protein sequence ID" value="CAA9586921.1"/>
    <property type="molecule type" value="Genomic_DNA"/>
</dbReference>
<sequence length="39" mass="4180">AGEAEEEVAAAVGDPVPDRGRHHREEPGEGDRDRDAEVV</sequence>